<sequence>MNIQKVMKLILKKIHEMREILKKFNKNIRHKDLIVIKVKDENSVPLVIYKGGELKSKRVVKFLWVTRNGNYEGGYDINIEHYAKSEKGRPGRYEKSGFRSLFFKEDSQ</sequence>
<dbReference type="RefSeq" id="YP_009103430.1">
    <property type="nucleotide sequence ID" value="NC_025460.1"/>
</dbReference>
<dbReference type="Proteomes" id="UP000027380">
    <property type="component" value="Segment"/>
</dbReference>
<protein>
    <submittedName>
        <fullName evidence="1">Uncharacterized protein</fullName>
    </submittedName>
</protein>
<organism evidence="1 2">
    <name type="scientific">Staphylococcus phage phiSa119</name>
    <dbReference type="NCBI Taxonomy" id="1498220"/>
    <lineage>
        <taxon>Viruses</taxon>
        <taxon>Duplodnaviria</taxon>
        <taxon>Heunggongvirae</taxon>
        <taxon>Uroviricota</taxon>
        <taxon>Caudoviricetes</taxon>
        <taxon>Bronfenbrennervirinae</taxon>
        <taxon>Biseptimavirus</taxon>
        <taxon>Biseptimavirus P1105</taxon>
    </lineage>
</organism>
<dbReference type="KEGG" id="vg:22276125"/>
<reference evidence="1 2" key="1">
    <citation type="journal article" date="2014" name="Clin. Microbiol. Infect.">
        <title>Typing of Panton-Valentine leukocidin-encoding phages carried by methicillin-susceptible and methicillin-resistant Staphylococcus aureus from Italy.</title>
        <authorList>
            <person name="Sanchini A."/>
            <person name="Del Grosso M."/>
            <person name="Villa L."/>
            <person name="Ammendolia M.G."/>
            <person name="Superti F."/>
            <person name="Monaco M."/>
            <person name="Pantosti A."/>
        </authorList>
    </citation>
    <scope>NUCLEOTIDE SEQUENCE [LARGE SCALE GENOMIC DNA]</scope>
</reference>
<dbReference type="GeneID" id="22276125"/>
<dbReference type="EMBL" id="KJ596420">
    <property type="protein sequence ID" value="AIA08770.1"/>
    <property type="molecule type" value="Genomic_DNA"/>
</dbReference>
<evidence type="ECO:0000313" key="2">
    <source>
        <dbReference type="Proteomes" id="UP000027380"/>
    </source>
</evidence>
<proteinExistence type="predicted"/>
<accession>A0A068A218</accession>
<name>A0A068A218_9CAUD</name>
<evidence type="ECO:0000313" key="1">
    <source>
        <dbReference type="EMBL" id="AIA08770.1"/>
    </source>
</evidence>
<dbReference type="OrthoDB" id="16016at10239"/>